<evidence type="ECO:0000313" key="2">
    <source>
        <dbReference type="Proteomes" id="UP000054359"/>
    </source>
</evidence>
<feature type="non-terminal residue" evidence="1">
    <location>
        <position position="76"/>
    </location>
</feature>
<reference evidence="1 2" key="1">
    <citation type="submission" date="2013-11" db="EMBL/GenBank/DDBJ databases">
        <title>Genome sequencing of Stegodyphus mimosarum.</title>
        <authorList>
            <person name="Bechsgaard J."/>
        </authorList>
    </citation>
    <scope>NUCLEOTIDE SEQUENCE [LARGE SCALE GENOMIC DNA]</scope>
</reference>
<accession>A0A087UWG9</accession>
<organism evidence="1 2">
    <name type="scientific">Stegodyphus mimosarum</name>
    <name type="common">African social velvet spider</name>
    <dbReference type="NCBI Taxonomy" id="407821"/>
    <lineage>
        <taxon>Eukaryota</taxon>
        <taxon>Metazoa</taxon>
        <taxon>Ecdysozoa</taxon>
        <taxon>Arthropoda</taxon>
        <taxon>Chelicerata</taxon>
        <taxon>Arachnida</taxon>
        <taxon>Araneae</taxon>
        <taxon>Araneomorphae</taxon>
        <taxon>Entelegynae</taxon>
        <taxon>Eresoidea</taxon>
        <taxon>Eresidae</taxon>
        <taxon>Stegodyphus</taxon>
    </lineage>
</organism>
<name>A0A087UWG9_STEMI</name>
<dbReference type="Proteomes" id="UP000054359">
    <property type="component" value="Unassembled WGS sequence"/>
</dbReference>
<dbReference type="EMBL" id="KK121995">
    <property type="protein sequence ID" value="KFM81708.1"/>
    <property type="molecule type" value="Genomic_DNA"/>
</dbReference>
<keyword evidence="2" id="KW-1185">Reference proteome</keyword>
<proteinExistence type="predicted"/>
<protein>
    <submittedName>
        <fullName evidence="1">Uncharacterized protein</fullName>
    </submittedName>
</protein>
<dbReference type="AlphaFoldDB" id="A0A087UWG9"/>
<evidence type="ECO:0000313" key="1">
    <source>
        <dbReference type="EMBL" id="KFM81708.1"/>
    </source>
</evidence>
<sequence>MHDDIFPRSNMCFHCIPVNILQSGEIGSSSYCHSRTCMLCMDLDTRHGLLDDKDFRICNRKKFHIGQTENLSENAI</sequence>
<gene>
    <name evidence="1" type="ORF">X975_10377</name>
</gene>